<sequence length="107" mass="12103">MRCLLLFIGWSSIVGSIGDGALGLYAFWLVMSSAELNFTLSLDAFLSQYVSFIYWVKQVAFYVMPKTIAHWLFGLPALIYFPLRILMSLVIGWWALAQVKKIDMGNG</sequence>
<keyword evidence="1" id="KW-0472">Membrane</keyword>
<feature type="transmembrane region" description="Helical" evidence="1">
    <location>
        <begin position="68"/>
        <end position="96"/>
    </location>
</feature>
<evidence type="ECO:0000313" key="2">
    <source>
        <dbReference type="EMBL" id="MBW8189666.1"/>
    </source>
</evidence>
<keyword evidence="1" id="KW-0812">Transmembrane</keyword>
<comment type="caution">
    <text evidence="2">The sequence shown here is derived from an EMBL/GenBank/DDBJ whole genome shotgun (WGS) entry which is preliminary data.</text>
</comment>
<reference evidence="2" key="1">
    <citation type="submission" date="2021-07" db="EMBL/GenBank/DDBJ databases">
        <title>Neiella marina sp. nov., isolated from the intestinal content of sea cucumber Apostichopus japonicus.</title>
        <authorList>
            <person name="Bai X."/>
        </authorList>
    </citation>
    <scope>NUCLEOTIDE SEQUENCE</scope>
    <source>
        <strain evidence="2">126</strain>
    </source>
</reference>
<keyword evidence="3" id="KW-1185">Reference proteome</keyword>
<evidence type="ECO:0000256" key="1">
    <source>
        <dbReference type="SAM" id="Phobius"/>
    </source>
</evidence>
<keyword evidence="1" id="KW-1133">Transmembrane helix</keyword>
<dbReference type="EMBL" id="JAHZSS010000001">
    <property type="protein sequence ID" value="MBW8189666.1"/>
    <property type="molecule type" value="Genomic_DNA"/>
</dbReference>
<evidence type="ECO:0000313" key="3">
    <source>
        <dbReference type="Proteomes" id="UP001166251"/>
    </source>
</evidence>
<protein>
    <submittedName>
        <fullName evidence="2">Uncharacterized protein</fullName>
    </submittedName>
</protein>
<organism evidence="2 3">
    <name type="scientific">Neiella holothuriorum</name>
    <dbReference type="NCBI Taxonomy" id="2870530"/>
    <lineage>
        <taxon>Bacteria</taxon>
        <taxon>Pseudomonadati</taxon>
        <taxon>Pseudomonadota</taxon>
        <taxon>Gammaproteobacteria</taxon>
        <taxon>Alteromonadales</taxon>
        <taxon>Echinimonadaceae</taxon>
        <taxon>Neiella</taxon>
    </lineage>
</organism>
<name>A0ABS7EBG1_9GAMM</name>
<gene>
    <name evidence="2" type="ORF">K0504_01345</name>
</gene>
<dbReference type="Proteomes" id="UP001166251">
    <property type="component" value="Unassembled WGS sequence"/>
</dbReference>
<accession>A0ABS7EBG1</accession>
<feature type="transmembrane region" description="Helical" evidence="1">
    <location>
        <begin position="36"/>
        <end position="56"/>
    </location>
</feature>
<proteinExistence type="predicted"/>